<dbReference type="RefSeq" id="WP_258432955.1">
    <property type="nucleotide sequence ID" value="NZ_JANSGW010000004.1"/>
</dbReference>
<proteinExistence type="predicted"/>
<dbReference type="GO" id="GO:0042910">
    <property type="term" value="F:xenobiotic transmembrane transporter activity"/>
    <property type="evidence" value="ECO:0007669"/>
    <property type="project" value="InterPro"/>
</dbReference>
<evidence type="ECO:0000313" key="9">
    <source>
        <dbReference type="Proteomes" id="UP001077662"/>
    </source>
</evidence>
<evidence type="ECO:0000313" key="8">
    <source>
        <dbReference type="EMBL" id="MCZ0806039.1"/>
    </source>
</evidence>
<feature type="transmembrane region" description="Helical" evidence="7">
    <location>
        <begin position="353"/>
        <end position="374"/>
    </location>
</feature>
<protein>
    <submittedName>
        <fullName evidence="8">MATE family efflux transporter</fullName>
    </submittedName>
</protein>
<keyword evidence="6 7" id="KW-0472">Membrane</keyword>
<dbReference type="GO" id="GO:0005886">
    <property type="term" value="C:plasma membrane"/>
    <property type="evidence" value="ECO:0007669"/>
    <property type="project" value="UniProtKB-SubCell"/>
</dbReference>
<feature type="transmembrane region" description="Helical" evidence="7">
    <location>
        <begin position="386"/>
        <end position="419"/>
    </location>
</feature>
<organism evidence="8 9">
    <name type="scientific">Brevibacillus laterosporus</name>
    <name type="common">Bacillus laterosporus</name>
    <dbReference type="NCBI Taxonomy" id="1465"/>
    <lineage>
        <taxon>Bacteria</taxon>
        <taxon>Bacillati</taxon>
        <taxon>Bacillota</taxon>
        <taxon>Bacilli</taxon>
        <taxon>Bacillales</taxon>
        <taxon>Paenibacillaceae</taxon>
        <taxon>Brevibacillus</taxon>
    </lineage>
</organism>
<dbReference type="PANTHER" id="PTHR42925:SF1">
    <property type="entry name" value="VIRULENCE FACTOR MVIN"/>
    <property type="match status" value="1"/>
</dbReference>
<keyword evidence="3" id="KW-1003">Cell membrane</keyword>
<dbReference type="AlphaFoldDB" id="A0AAP3GCD4"/>
<keyword evidence="2" id="KW-0813">Transport</keyword>
<accession>A0AAP3GCD4</accession>
<dbReference type="GO" id="GO:0015297">
    <property type="term" value="F:antiporter activity"/>
    <property type="evidence" value="ECO:0007669"/>
    <property type="project" value="InterPro"/>
</dbReference>
<feature type="transmembrane region" description="Helical" evidence="7">
    <location>
        <begin position="54"/>
        <end position="75"/>
    </location>
</feature>
<evidence type="ECO:0000256" key="3">
    <source>
        <dbReference type="ARBA" id="ARBA00022475"/>
    </source>
</evidence>
<name>A0AAP3GCD4_BRELA</name>
<feature type="transmembrane region" description="Helical" evidence="7">
    <location>
        <begin position="279"/>
        <end position="300"/>
    </location>
</feature>
<feature type="transmembrane region" description="Helical" evidence="7">
    <location>
        <begin position="128"/>
        <end position="153"/>
    </location>
</feature>
<dbReference type="PANTHER" id="PTHR42925">
    <property type="entry name" value="MULTIDRUG AND TOXIN EFFLUX PROTEIN MATE FAMILY"/>
    <property type="match status" value="1"/>
</dbReference>
<dbReference type="CDD" id="cd13134">
    <property type="entry name" value="MATE_like_8"/>
    <property type="match status" value="1"/>
</dbReference>
<dbReference type="InterPro" id="IPR002528">
    <property type="entry name" value="MATE_fam"/>
</dbReference>
<comment type="subcellular location">
    <subcellularLocation>
        <location evidence="1">Cell membrane</location>
        <topology evidence="1">Multi-pass membrane protein</topology>
    </subcellularLocation>
</comment>
<dbReference type="Proteomes" id="UP001077662">
    <property type="component" value="Unassembled WGS sequence"/>
</dbReference>
<evidence type="ECO:0000256" key="2">
    <source>
        <dbReference type="ARBA" id="ARBA00022448"/>
    </source>
</evidence>
<dbReference type="InterPro" id="IPR048279">
    <property type="entry name" value="MdtK-like"/>
</dbReference>
<evidence type="ECO:0000256" key="5">
    <source>
        <dbReference type="ARBA" id="ARBA00022989"/>
    </source>
</evidence>
<evidence type="ECO:0000256" key="1">
    <source>
        <dbReference type="ARBA" id="ARBA00004651"/>
    </source>
</evidence>
<gene>
    <name evidence="8" type="ORF">O0554_03760</name>
</gene>
<sequence>MSTETNKYQRQTLFQITWPIFFELALHMGMGIIATLMLSHYSDDAATGVGVANQLLNIFILIFNVTSIGATILIGQRLGANRLDQARQLARSAFGLNFWFGMAIAVIVVLFGKQFLSLFELKGDVLNYGLLFVQICGASLFLESIAIALSAVLRSHGYTKDSLMVTLLMDMISVGGNIIAITGIFGLPITGVTGVAWAMVVARAFAVGALLYLVFRQLALRIRFKDIFIVRKEDIQGLLSIGIPSAGENLSYQLSQVIITGFIAVMGSSSLAARVYVLNISMICYLFTLAIAQGTQLLVARYIGGRQYDKALRRGMRTLKISMCASFATTLIIALLGSPILQMFTTDPAIIEVALPVLWVMVLTETGRAMNIVLMGSLKSAGDVRFPVIIGIFAMWGIAVVFSYTLGIYFGLGLLGVWIAQGMDEWFRGCFAMRRWLNKPWDTTQNVKSSNQVN</sequence>
<evidence type="ECO:0000256" key="6">
    <source>
        <dbReference type="ARBA" id="ARBA00023136"/>
    </source>
</evidence>
<feature type="transmembrane region" description="Helical" evidence="7">
    <location>
        <begin position="195"/>
        <end position="215"/>
    </location>
</feature>
<feature type="transmembrane region" description="Helical" evidence="7">
    <location>
        <begin position="254"/>
        <end position="273"/>
    </location>
</feature>
<dbReference type="EMBL" id="JAPTNE010000004">
    <property type="protein sequence ID" value="MCZ0806039.1"/>
    <property type="molecule type" value="Genomic_DNA"/>
</dbReference>
<dbReference type="InterPro" id="IPR047135">
    <property type="entry name" value="YsiQ"/>
</dbReference>
<feature type="transmembrane region" description="Helical" evidence="7">
    <location>
        <begin position="165"/>
        <end position="189"/>
    </location>
</feature>
<evidence type="ECO:0000256" key="4">
    <source>
        <dbReference type="ARBA" id="ARBA00022692"/>
    </source>
</evidence>
<dbReference type="Pfam" id="PF01554">
    <property type="entry name" value="MatE"/>
    <property type="match status" value="2"/>
</dbReference>
<comment type="caution">
    <text evidence="8">The sequence shown here is derived from an EMBL/GenBank/DDBJ whole genome shotgun (WGS) entry which is preliminary data.</text>
</comment>
<evidence type="ECO:0000256" key="7">
    <source>
        <dbReference type="SAM" id="Phobius"/>
    </source>
</evidence>
<keyword evidence="4 7" id="KW-0812">Transmembrane</keyword>
<dbReference type="NCBIfam" id="TIGR00797">
    <property type="entry name" value="matE"/>
    <property type="match status" value="1"/>
</dbReference>
<reference evidence="8" key="1">
    <citation type="submission" date="2022-09" db="EMBL/GenBank/DDBJ databases">
        <title>Genome analysis and characterization of larvicidal activity of Brevibacillus strains.</title>
        <authorList>
            <person name="Patrusheva E.V."/>
            <person name="Izotova A.O."/>
            <person name="Toshchakov S.V."/>
            <person name="Sineoky S.P."/>
        </authorList>
    </citation>
    <scope>NUCLEOTIDE SEQUENCE</scope>
    <source>
        <strain evidence="8">VKPM_B-13247</strain>
    </source>
</reference>
<feature type="transmembrane region" description="Helical" evidence="7">
    <location>
        <begin position="321"/>
        <end position="341"/>
    </location>
</feature>
<feature type="transmembrane region" description="Helical" evidence="7">
    <location>
        <begin position="20"/>
        <end position="42"/>
    </location>
</feature>
<dbReference type="PIRSF" id="PIRSF006603">
    <property type="entry name" value="DinF"/>
    <property type="match status" value="1"/>
</dbReference>
<keyword evidence="5 7" id="KW-1133">Transmembrane helix</keyword>
<feature type="transmembrane region" description="Helical" evidence="7">
    <location>
        <begin position="96"/>
        <end position="116"/>
    </location>
</feature>